<evidence type="ECO:0000256" key="1">
    <source>
        <dbReference type="SAM" id="MobiDB-lite"/>
    </source>
</evidence>
<evidence type="ECO:0000313" key="3">
    <source>
        <dbReference type="EMBL" id="KAL0984799.1"/>
    </source>
</evidence>
<feature type="region of interest" description="Disordered" evidence="1">
    <location>
        <begin position="340"/>
        <end position="383"/>
    </location>
</feature>
<dbReference type="InterPro" id="IPR008271">
    <property type="entry name" value="Ser/Thr_kinase_AS"/>
</dbReference>
<dbReference type="AlphaFoldDB" id="A0ABD0X105"/>
<proteinExistence type="predicted"/>
<dbReference type="InterPro" id="IPR000719">
    <property type="entry name" value="Prot_kinase_dom"/>
</dbReference>
<dbReference type="EMBL" id="JAGEUA010000004">
    <property type="protein sequence ID" value="KAL0984799.1"/>
    <property type="molecule type" value="Genomic_DNA"/>
</dbReference>
<organism evidence="3 4">
    <name type="scientific">Umbra pygmaea</name>
    <name type="common">Eastern mudminnow</name>
    <dbReference type="NCBI Taxonomy" id="75934"/>
    <lineage>
        <taxon>Eukaryota</taxon>
        <taxon>Metazoa</taxon>
        <taxon>Chordata</taxon>
        <taxon>Craniata</taxon>
        <taxon>Vertebrata</taxon>
        <taxon>Euteleostomi</taxon>
        <taxon>Actinopterygii</taxon>
        <taxon>Neopterygii</taxon>
        <taxon>Teleostei</taxon>
        <taxon>Protacanthopterygii</taxon>
        <taxon>Esociformes</taxon>
        <taxon>Umbridae</taxon>
        <taxon>Umbra</taxon>
    </lineage>
</organism>
<protein>
    <recommendedName>
        <fullName evidence="2">Protein kinase domain-containing protein</fullName>
    </recommendedName>
</protein>
<feature type="domain" description="Protein kinase" evidence="2">
    <location>
        <begin position="2"/>
        <end position="247"/>
    </location>
</feature>
<reference evidence="3 4" key="1">
    <citation type="submission" date="2024-06" db="EMBL/GenBank/DDBJ databases">
        <authorList>
            <person name="Pan Q."/>
            <person name="Wen M."/>
            <person name="Jouanno E."/>
            <person name="Zahm M."/>
            <person name="Klopp C."/>
            <person name="Cabau C."/>
            <person name="Louis A."/>
            <person name="Berthelot C."/>
            <person name="Parey E."/>
            <person name="Roest Crollius H."/>
            <person name="Montfort J."/>
            <person name="Robinson-Rechavi M."/>
            <person name="Bouchez O."/>
            <person name="Lampietro C."/>
            <person name="Lopez Roques C."/>
            <person name="Donnadieu C."/>
            <person name="Postlethwait J."/>
            <person name="Bobe J."/>
            <person name="Verreycken H."/>
            <person name="Guiguen Y."/>
        </authorList>
    </citation>
    <scope>NUCLEOTIDE SEQUENCE [LARGE SCALE GENOMIC DNA]</scope>
    <source>
        <strain evidence="3">Up_M1</strain>
        <tissue evidence="3">Testis</tissue>
    </source>
</reference>
<evidence type="ECO:0000313" key="4">
    <source>
        <dbReference type="Proteomes" id="UP001557470"/>
    </source>
</evidence>
<gene>
    <name evidence="3" type="ORF">UPYG_G00147060</name>
</gene>
<dbReference type="Pfam" id="PF00069">
    <property type="entry name" value="Pkinase"/>
    <property type="match status" value="1"/>
</dbReference>
<dbReference type="SUPFAM" id="SSF56112">
    <property type="entry name" value="Protein kinase-like (PK-like)"/>
    <property type="match status" value="1"/>
</dbReference>
<dbReference type="PANTHER" id="PTHR44329">
    <property type="entry name" value="SERINE/THREONINE-PROTEIN KINASE TNNI3K-RELATED"/>
    <property type="match status" value="1"/>
</dbReference>
<dbReference type="CDD" id="cd00180">
    <property type="entry name" value="PKc"/>
    <property type="match status" value="1"/>
</dbReference>
<evidence type="ECO:0000259" key="2">
    <source>
        <dbReference type="PROSITE" id="PS50011"/>
    </source>
</evidence>
<dbReference type="PROSITE" id="PS00108">
    <property type="entry name" value="PROTEIN_KINASE_ST"/>
    <property type="match status" value="1"/>
</dbReference>
<dbReference type="Proteomes" id="UP001557470">
    <property type="component" value="Unassembled WGS sequence"/>
</dbReference>
<dbReference type="InterPro" id="IPR051681">
    <property type="entry name" value="Ser/Thr_Kinases-Pseudokinases"/>
</dbReference>
<dbReference type="Gene3D" id="3.30.200.20">
    <property type="entry name" value="Phosphorylase Kinase, domain 1"/>
    <property type="match status" value="1"/>
</dbReference>
<dbReference type="PROSITE" id="PS50011">
    <property type="entry name" value="PROTEIN_KINASE_DOM"/>
    <property type="match status" value="1"/>
</dbReference>
<feature type="region of interest" description="Disordered" evidence="1">
    <location>
        <begin position="241"/>
        <end position="312"/>
    </location>
</feature>
<accession>A0ABD0X105</accession>
<keyword evidence="4" id="KW-1185">Reference proteome</keyword>
<sequence length="408" mass="46046">MDYTTKTLAAGCFGKVYKQQYNGTWAAIKKVPQHLINEKDLKRECKVYDKAIHPNIVKLLGKPILKQSKWIIPMEFIFGEELETSIFESIKSKIQLTPSVKATIIAGMCEGLYHLHSKRIVHQDLKPENIMIEHKTFRAVIIDMGLAKFNRYGLNSAKDMGNEAYSPPEVLQSSSPRDERSDVWAMGKIIAELCARVRLYTPSVCPAKIQETLKIHGQQYCNIVCRMVDADPKKRATMANVIPDIRRATGGGDSTHQQRENHTHNDVKDKLQAPEREPQSRWQRDAASPNPKMTPPKAPVPSGFEDKPSPRNDIKMLVRAPVRVPPSRWELAALPKTEVQREPIQLQPTRSRWEMAASPKHEVENEEGESEPLDNTSGVPAKKSSCCQRLNSWLCGQRTPAVTDQDSA</sequence>
<comment type="caution">
    <text evidence="3">The sequence shown here is derived from an EMBL/GenBank/DDBJ whole genome shotgun (WGS) entry which is preliminary data.</text>
</comment>
<dbReference type="InterPro" id="IPR011009">
    <property type="entry name" value="Kinase-like_dom_sf"/>
</dbReference>
<dbReference type="Gene3D" id="1.10.510.10">
    <property type="entry name" value="Transferase(Phosphotransferase) domain 1"/>
    <property type="match status" value="1"/>
</dbReference>
<feature type="compositionally biased region" description="Basic and acidic residues" evidence="1">
    <location>
        <begin position="256"/>
        <end position="284"/>
    </location>
</feature>
<dbReference type="SMART" id="SM00220">
    <property type="entry name" value="S_TKc"/>
    <property type="match status" value="1"/>
</dbReference>
<name>A0ABD0X105_UMBPY</name>